<reference evidence="4 5" key="1">
    <citation type="journal article" date="2016" name="Sci. Rep.">
        <title>The Dendrobium catenatum Lindl. genome sequence provides insights into polysaccharide synthase, floral development and adaptive evolution.</title>
        <authorList>
            <person name="Zhang G.Q."/>
            <person name="Xu Q."/>
            <person name="Bian C."/>
            <person name="Tsai W.C."/>
            <person name="Yeh C.M."/>
            <person name="Liu K.W."/>
            <person name="Yoshida K."/>
            <person name="Zhang L.S."/>
            <person name="Chang S.B."/>
            <person name="Chen F."/>
            <person name="Shi Y."/>
            <person name="Su Y.Y."/>
            <person name="Zhang Y.Q."/>
            <person name="Chen L.J."/>
            <person name="Yin Y."/>
            <person name="Lin M."/>
            <person name="Huang H."/>
            <person name="Deng H."/>
            <person name="Wang Z.W."/>
            <person name="Zhu S.L."/>
            <person name="Zhao X."/>
            <person name="Deng C."/>
            <person name="Niu S.C."/>
            <person name="Huang J."/>
            <person name="Wang M."/>
            <person name="Liu G.H."/>
            <person name="Yang H.J."/>
            <person name="Xiao X.J."/>
            <person name="Hsiao Y.Y."/>
            <person name="Wu W.L."/>
            <person name="Chen Y.Y."/>
            <person name="Mitsuda N."/>
            <person name="Ohme-Takagi M."/>
            <person name="Luo Y.B."/>
            <person name="Van de Peer Y."/>
            <person name="Liu Z.J."/>
        </authorList>
    </citation>
    <scope>NUCLEOTIDE SEQUENCE [LARGE SCALE GENOMIC DNA]</scope>
    <source>
        <tissue evidence="4">The whole plant</tissue>
    </source>
</reference>
<comment type="similarity">
    <text evidence="1">Belongs to the chalcone isomerase family.</text>
</comment>
<accession>A0A2I0VIW5</accession>
<evidence type="ECO:0000313" key="5">
    <source>
        <dbReference type="Proteomes" id="UP000233837"/>
    </source>
</evidence>
<proteinExistence type="inferred from homology"/>
<dbReference type="PANTHER" id="PTHR47284:SF3">
    <property type="entry name" value="FATTY-ACID-BINDING PROTEIN 2"/>
    <property type="match status" value="1"/>
</dbReference>
<dbReference type="AlphaFoldDB" id="A0A2I0VIW5"/>
<dbReference type="Gene3D" id="1.10.890.20">
    <property type="match status" value="1"/>
</dbReference>
<evidence type="ECO:0000313" key="4">
    <source>
        <dbReference type="EMBL" id="PKU63362.1"/>
    </source>
</evidence>
<sequence>MNLDDGNPYIFYMDSNMLEGVGVNYLSHLCSLVDFSLLNSNHLVSSGSIALHEAFSCVSKFAGALFFWLSTSSNSSSGHKMSRVVSRGSNVKNYQVCPQIKHVTCTNKIKGLHFFSVSDLQSAIPLVFSKFVNSTTRKLWKEFGQFQAFPVLSLAAALIPPFENLSAKVLSDTIQLGMVGDHIGEHLVPLNKEEGNQVCDMCILPGQTLSRDAVEPKTGISFPTVLGKPLGGEITSNRTSEVLVGIGFRSMKIIKFKSLKIYAFGLYVHFGSICKKLGHKYASVSAIELKDCSEFYEDLLREDIGLTVRLVVNYNGLKIHTVRDAFEKSLRARLLKMNPNTDYECLRVFGSYFMEDIPLPIGTTIDFRQTTDGRLITEIGGKHVGAVQSKDLCRAFFDMYIGDVPVSLQTKQDIAENVARLMRRC</sequence>
<dbReference type="SMR" id="A0A2I0VIW5"/>
<evidence type="ECO:0000256" key="1">
    <source>
        <dbReference type="ARBA" id="ARBA00007166"/>
    </source>
</evidence>
<evidence type="ECO:0000256" key="2">
    <source>
        <dbReference type="ARBA" id="ARBA00024426"/>
    </source>
</evidence>
<gene>
    <name evidence="4" type="primary">FAP2</name>
    <name evidence="4" type="ORF">MA16_Dca024988</name>
</gene>
<organism evidence="4 5">
    <name type="scientific">Dendrobium catenatum</name>
    <dbReference type="NCBI Taxonomy" id="906689"/>
    <lineage>
        <taxon>Eukaryota</taxon>
        <taxon>Viridiplantae</taxon>
        <taxon>Streptophyta</taxon>
        <taxon>Embryophyta</taxon>
        <taxon>Tracheophyta</taxon>
        <taxon>Spermatophyta</taxon>
        <taxon>Magnoliopsida</taxon>
        <taxon>Liliopsida</taxon>
        <taxon>Asparagales</taxon>
        <taxon>Orchidaceae</taxon>
        <taxon>Epidendroideae</taxon>
        <taxon>Malaxideae</taxon>
        <taxon>Dendrobiinae</taxon>
        <taxon>Dendrobium</taxon>
    </lineage>
</organism>
<dbReference type="SUPFAM" id="SSF54626">
    <property type="entry name" value="Chalcone isomerase"/>
    <property type="match status" value="1"/>
</dbReference>
<dbReference type="PANTHER" id="PTHR47284">
    <property type="entry name" value="FATTY-ACID-BINDING PROTEIN 2"/>
    <property type="match status" value="1"/>
</dbReference>
<dbReference type="InterPro" id="IPR016089">
    <property type="entry name" value="Chalcone_isomerase_bundle_sf"/>
</dbReference>
<keyword evidence="5" id="KW-1185">Reference proteome</keyword>
<reference evidence="4 5" key="2">
    <citation type="journal article" date="2017" name="Nature">
        <title>The Apostasia genome and the evolution of orchids.</title>
        <authorList>
            <person name="Zhang G.Q."/>
            <person name="Liu K.W."/>
            <person name="Li Z."/>
            <person name="Lohaus R."/>
            <person name="Hsiao Y.Y."/>
            <person name="Niu S.C."/>
            <person name="Wang J.Y."/>
            <person name="Lin Y.C."/>
            <person name="Xu Q."/>
            <person name="Chen L.J."/>
            <person name="Yoshida K."/>
            <person name="Fujiwara S."/>
            <person name="Wang Z.W."/>
            <person name="Zhang Y.Q."/>
            <person name="Mitsuda N."/>
            <person name="Wang M."/>
            <person name="Liu G.H."/>
            <person name="Pecoraro L."/>
            <person name="Huang H.X."/>
            <person name="Xiao X.J."/>
            <person name="Lin M."/>
            <person name="Wu X.Y."/>
            <person name="Wu W.L."/>
            <person name="Chen Y.Y."/>
            <person name="Chang S.B."/>
            <person name="Sakamoto S."/>
            <person name="Ohme-Takagi M."/>
            <person name="Yagi M."/>
            <person name="Zeng S.J."/>
            <person name="Shen C.Y."/>
            <person name="Yeh C.M."/>
            <person name="Luo Y.B."/>
            <person name="Tsai W.C."/>
            <person name="Van de Peer Y."/>
            <person name="Liu Z.J."/>
        </authorList>
    </citation>
    <scope>NUCLEOTIDE SEQUENCE [LARGE SCALE GENOMIC DNA]</scope>
    <source>
        <tissue evidence="4">The whole plant</tissue>
    </source>
</reference>
<dbReference type="OrthoDB" id="18193at2759"/>
<dbReference type="Gene3D" id="3.50.70.10">
    <property type="match status" value="1"/>
</dbReference>
<dbReference type="InterPro" id="IPR016088">
    <property type="entry name" value="Chalcone_isomerase_3-sand"/>
</dbReference>
<dbReference type="EMBL" id="KZ503500">
    <property type="protein sequence ID" value="PKU63362.1"/>
    <property type="molecule type" value="Genomic_DNA"/>
</dbReference>
<dbReference type="InterPro" id="IPR036298">
    <property type="entry name" value="Chalcone_isomerase_sf"/>
</dbReference>
<evidence type="ECO:0000259" key="3">
    <source>
        <dbReference type="Pfam" id="PF16035"/>
    </source>
</evidence>
<dbReference type="GO" id="GO:0016872">
    <property type="term" value="F:intramolecular lyase activity"/>
    <property type="evidence" value="ECO:0007669"/>
    <property type="project" value="InterPro"/>
</dbReference>
<dbReference type="GO" id="GO:0005504">
    <property type="term" value="F:fatty acid binding"/>
    <property type="evidence" value="ECO:0007669"/>
    <property type="project" value="TreeGrafter"/>
</dbReference>
<dbReference type="Pfam" id="PF16035">
    <property type="entry name" value="Chalcone_2"/>
    <property type="match status" value="1"/>
</dbReference>
<protein>
    <recommendedName>
        <fullName evidence="2">Chalcone--flavanone isomerase</fullName>
    </recommendedName>
</protein>
<feature type="domain" description="Chalcone isomerase" evidence="3">
    <location>
        <begin position="242"/>
        <end position="415"/>
    </location>
</feature>
<dbReference type="Proteomes" id="UP000233837">
    <property type="component" value="Unassembled WGS sequence"/>
</dbReference>
<dbReference type="InterPro" id="IPR016087">
    <property type="entry name" value="Chalcone_isomerase"/>
</dbReference>
<dbReference type="GO" id="GO:0009570">
    <property type="term" value="C:chloroplast stroma"/>
    <property type="evidence" value="ECO:0007669"/>
    <property type="project" value="TreeGrafter"/>
</dbReference>
<name>A0A2I0VIW5_9ASPA</name>